<dbReference type="GO" id="GO:0006355">
    <property type="term" value="P:regulation of DNA-templated transcription"/>
    <property type="evidence" value="ECO:0007669"/>
    <property type="project" value="InterPro"/>
</dbReference>
<comment type="caution">
    <text evidence="1">The sequence shown here is derived from an EMBL/GenBank/DDBJ whole genome shotgun (WGS) entry which is preliminary data.</text>
</comment>
<name>A0A4Z0HGF9_9ACTN</name>
<dbReference type="Gene3D" id="1.10.10.10">
    <property type="entry name" value="Winged helix-like DNA-binding domain superfamily/Winged helix DNA-binding domain"/>
    <property type="match status" value="1"/>
</dbReference>
<proteinExistence type="predicted"/>
<dbReference type="OrthoDB" id="4266042at2"/>
<dbReference type="RefSeq" id="WP_135336858.1">
    <property type="nucleotide sequence ID" value="NZ_JBHLTX010000035.1"/>
</dbReference>
<evidence type="ECO:0000313" key="2">
    <source>
        <dbReference type="Proteomes" id="UP000297948"/>
    </source>
</evidence>
<dbReference type="GO" id="GO:0003677">
    <property type="term" value="F:DNA binding"/>
    <property type="evidence" value="ECO:0007669"/>
    <property type="project" value="InterPro"/>
</dbReference>
<gene>
    <name evidence="1" type="ORF">E4099_00510</name>
</gene>
<dbReference type="Proteomes" id="UP000297948">
    <property type="component" value="Unassembled WGS sequence"/>
</dbReference>
<evidence type="ECO:0000313" key="1">
    <source>
        <dbReference type="EMBL" id="TGB19350.1"/>
    </source>
</evidence>
<sequence length="256" mass="27542">MTELSKTADSADGVEDALMRARRLIESAVSMHRSAPAQRSPMVLTSDVPAVRREIARLLSQAKRSVCVIVPGSFERAKPIIPLLGKLSALGGSGVAVRVLCSPEVLAPLGILGAARRGVPGYEVRVTEVDLQGAIIVDGRRSFGRTGPERNGRYASVISDPAAVRALDLMFAGIWGSAIPLAEHLRLAERLRTEAVRLILERLRAGHTDDVAAKEIQVSLRTYRRHVAAIMRDVGANSRFQAGVRAVELGLLSQCD</sequence>
<protein>
    <recommendedName>
        <fullName evidence="3">HTH luxR-type domain-containing protein</fullName>
    </recommendedName>
</protein>
<evidence type="ECO:0008006" key="3">
    <source>
        <dbReference type="Google" id="ProtNLM"/>
    </source>
</evidence>
<dbReference type="InterPro" id="IPR036388">
    <property type="entry name" value="WH-like_DNA-bd_sf"/>
</dbReference>
<dbReference type="AlphaFoldDB" id="A0A4Z0HGF9"/>
<reference evidence="1 2" key="1">
    <citation type="submission" date="2019-03" db="EMBL/GenBank/DDBJ databases">
        <authorList>
            <person name="Gonzalez-Pimentel J.L."/>
        </authorList>
    </citation>
    <scope>NUCLEOTIDE SEQUENCE [LARGE SCALE GENOMIC DNA]</scope>
    <source>
        <strain evidence="1 2">JCM 31289</strain>
    </source>
</reference>
<dbReference type="InterPro" id="IPR016032">
    <property type="entry name" value="Sig_transdc_resp-reg_C-effctor"/>
</dbReference>
<dbReference type="EMBL" id="SRID01000002">
    <property type="protein sequence ID" value="TGB19350.1"/>
    <property type="molecule type" value="Genomic_DNA"/>
</dbReference>
<organism evidence="1 2">
    <name type="scientific">Streptomyces palmae</name>
    <dbReference type="NCBI Taxonomy" id="1701085"/>
    <lineage>
        <taxon>Bacteria</taxon>
        <taxon>Bacillati</taxon>
        <taxon>Actinomycetota</taxon>
        <taxon>Actinomycetes</taxon>
        <taxon>Kitasatosporales</taxon>
        <taxon>Streptomycetaceae</taxon>
        <taxon>Streptomyces</taxon>
    </lineage>
</organism>
<accession>A0A4Z0HGF9</accession>
<dbReference type="SUPFAM" id="SSF46894">
    <property type="entry name" value="C-terminal effector domain of the bipartite response regulators"/>
    <property type="match status" value="1"/>
</dbReference>
<keyword evidence="2" id="KW-1185">Reference proteome</keyword>